<organism evidence="1 2">
    <name type="scientific">Arctium lappa</name>
    <name type="common">Greater burdock</name>
    <name type="synonym">Lappa major</name>
    <dbReference type="NCBI Taxonomy" id="4217"/>
    <lineage>
        <taxon>Eukaryota</taxon>
        <taxon>Viridiplantae</taxon>
        <taxon>Streptophyta</taxon>
        <taxon>Embryophyta</taxon>
        <taxon>Tracheophyta</taxon>
        <taxon>Spermatophyta</taxon>
        <taxon>Magnoliopsida</taxon>
        <taxon>eudicotyledons</taxon>
        <taxon>Gunneridae</taxon>
        <taxon>Pentapetalae</taxon>
        <taxon>asterids</taxon>
        <taxon>campanulids</taxon>
        <taxon>Asterales</taxon>
        <taxon>Asteraceae</taxon>
        <taxon>Carduoideae</taxon>
        <taxon>Cardueae</taxon>
        <taxon>Arctiinae</taxon>
        <taxon>Arctium</taxon>
    </lineage>
</organism>
<comment type="caution">
    <text evidence="1">The sequence shown here is derived from an EMBL/GenBank/DDBJ whole genome shotgun (WGS) entry which is preliminary data.</text>
</comment>
<name>A0ACB9EL97_ARCLA</name>
<accession>A0ACB9EL97</accession>
<evidence type="ECO:0000313" key="1">
    <source>
        <dbReference type="EMBL" id="KAI3759456.1"/>
    </source>
</evidence>
<reference evidence="2" key="1">
    <citation type="journal article" date="2022" name="Mol. Ecol. Resour.">
        <title>The genomes of chicory, endive, great burdock and yacon provide insights into Asteraceae palaeo-polyploidization history and plant inulin production.</title>
        <authorList>
            <person name="Fan W."/>
            <person name="Wang S."/>
            <person name="Wang H."/>
            <person name="Wang A."/>
            <person name="Jiang F."/>
            <person name="Liu H."/>
            <person name="Zhao H."/>
            <person name="Xu D."/>
            <person name="Zhang Y."/>
        </authorList>
    </citation>
    <scope>NUCLEOTIDE SEQUENCE [LARGE SCALE GENOMIC DNA]</scope>
    <source>
        <strain evidence="2">cv. Niubang</strain>
    </source>
</reference>
<proteinExistence type="predicted"/>
<dbReference type="EMBL" id="CM042048">
    <property type="protein sequence ID" value="KAI3759456.1"/>
    <property type="molecule type" value="Genomic_DNA"/>
</dbReference>
<evidence type="ECO:0000313" key="2">
    <source>
        <dbReference type="Proteomes" id="UP001055879"/>
    </source>
</evidence>
<dbReference type="Proteomes" id="UP001055879">
    <property type="component" value="Linkage Group LG02"/>
</dbReference>
<gene>
    <name evidence="1" type="ORF">L6452_07296</name>
</gene>
<reference evidence="1 2" key="2">
    <citation type="journal article" date="2022" name="Mol. Ecol. Resour.">
        <title>The genomes of chicory, endive, great burdock and yacon provide insights into Asteraceae paleo-polyploidization history and plant inulin production.</title>
        <authorList>
            <person name="Fan W."/>
            <person name="Wang S."/>
            <person name="Wang H."/>
            <person name="Wang A."/>
            <person name="Jiang F."/>
            <person name="Liu H."/>
            <person name="Zhao H."/>
            <person name="Xu D."/>
            <person name="Zhang Y."/>
        </authorList>
    </citation>
    <scope>NUCLEOTIDE SEQUENCE [LARGE SCALE GENOMIC DNA]</scope>
    <source>
        <strain evidence="2">cv. Niubang</strain>
    </source>
</reference>
<sequence length="161" mass="18700">MYANKRRKPLEFQVGDMVMLKISSWKGVVRFVKKGKLKPRFVGPFAIIKRVGEVAYKLELPESMRGIHPTFHVSNLKKCLAKCDIVVPLEDIHVDEKISYVEEPVAILDRKVKKLRNKEIPLVKVQWKFHKEHEATWELESDIKSQYPSLFSEEIPGSESL</sequence>
<keyword evidence="2" id="KW-1185">Reference proteome</keyword>
<protein>
    <submittedName>
        <fullName evidence="1">Uncharacterized protein</fullName>
    </submittedName>
</protein>